<dbReference type="Proteomes" id="UP001159427">
    <property type="component" value="Unassembled WGS sequence"/>
</dbReference>
<evidence type="ECO:0000313" key="2">
    <source>
        <dbReference type="Proteomes" id="UP001159427"/>
    </source>
</evidence>
<gene>
    <name evidence="1" type="ORF">PEVE_00038008</name>
</gene>
<comment type="caution">
    <text evidence="1">The sequence shown here is derived from an EMBL/GenBank/DDBJ whole genome shotgun (WGS) entry which is preliminary data.</text>
</comment>
<dbReference type="EMBL" id="CALNXI010000636">
    <property type="protein sequence ID" value="CAH3030464.1"/>
    <property type="molecule type" value="Genomic_DNA"/>
</dbReference>
<protein>
    <submittedName>
        <fullName evidence="1">Uncharacterized protein</fullName>
    </submittedName>
</protein>
<evidence type="ECO:0000313" key="1">
    <source>
        <dbReference type="EMBL" id="CAH3030464.1"/>
    </source>
</evidence>
<name>A0ABN8MSF5_9CNID</name>
<keyword evidence="2" id="KW-1185">Reference proteome</keyword>
<reference evidence="1 2" key="1">
    <citation type="submission" date="2022-05" db="EMBL/GenBank/DDBJ databases">
        <authorList>
            <consortium name="Genoscope - CEA"/>
            <person name="William W."/>
        </authorList>
    </citation>
    <scope>NUCLEOTIDE SEQUENCE [LARGE SCALE GENOMIC DNA]</scope>
</reference>
<accession>A0ABN8MSF5</accession>
<organism evidence="1 2">
    <name type="scientific">Porites evermanni</name>
    <dbReference type="NCBI Taxonomy" id="104178"/>
    <lineage>
        <taxon>Eukaryota</taxon>
        <taxon>Metazoa</taxon>
        <taxon>Cnidaria</taxon>
        <taxon>Anthozoa</taxon>
        <taxon>Hexacorallia</taxon>
        <taxon>Scleractinia</taxon>
        <taxon>Fungiina</taxon>
        <taxon>Poritidae</taxon>
        <taxon>Porites</taxon>
    </lineage>
</organism>
<sequence length="94" mass="11016">MDLVGEQKYMYYCMEKKQIFVQQMCQDFNSQDFELIFSTVMSSAFSGHTWPNLIQKFKIVSNLISDATERLDKDFHEPRASVIFRNVIAVCFVS</sequence>
<proteinExistence type="predicted"/>